<dbReference type="RefSeq" id="WP_031589688.1">
    <property type="nucleotide sequence ID" value="NZ_JNKN01000035.1"/>
</dbReference>
<accession>A0A0R2H531</accession>
<dbReference type="PATRIC" id="fig|1410657.5.peg.1343"/>
<feature type="transmembrane region" description="Helical" evidence="8">
    <location>
        <begin position="136"/>
        <end position="159"/>
    </location>
</feature>
<reference evidence="9 10" key="1">
    <citation type="journal article" date="2015" name="Genome Announc.">
        <title>Expanding the biotechnology potential of lactobacilli through comparative genomics of 213 strains and associated genera.</title>
        <authorList>
            <person name="Sun Z."/>
            <person name="Harris H.M."/>
            <person name="McCann A."/>
            <person name="Guo C."/>
            <person name="Argimon S."/>
            <person name="Zhang W."/>
            <person name="Yang X."/>
            <person name="Jeffery I.B."/>
            <person name="Cooney J.C."/>
            <person name="Kagawa T.F."/>
            <person name="Liu W."/>
            <person name="Song Y."/>
            <person name="Salvetti E."/>
            <person name="Wrobel A."/>
            <person name="Rasinkangas P."/>
            <person name="Parkhill J."/>
            <person name="Rea M.C."/>
            <person name="O'Sullivan O."/>
            <person name="Ritari J."/>
            <person name="Douillard F.P."/>
            <person name="Paul Ross R."/>
            <person name="Yang R."/>
            <person name="Briner A.E."/>
            <person name="Felis G.E."/>
            <person name="de Vos W.M."/>
            <person name="Barrangou R."/>
            <person name="Klaenhammer T.R."/>
            <person name="Caufield P.W."/>
            <person name="Cui Y."/>
            <person name="Zhang H."/>
            <person name="O'Toole P.W."/>
        </authorList>
    </citation>
    <scope>NUCLEOTIDE SEQUENCE [LARGE SCALE GENOMIC DNA]</scope>
    <source>
        <strain evidence="9 10">DSM 20405</strain>
    </source>
</reference>
<dbReference type="GO" id="GO:0008324">
    <property type="term" value="F:monoatomic cation transmembrane transporter activity"/>
    <property type="evidence" value="ECO:0007669"/>
    <property type="project" value="InterPro"/>
</dbReference>
<keyword evidence="2" id="KW-0813">Transport</keyword>
<dbReference type="EMBL" id="JQBL01000033">
    <property type="protein sequence ID" value="KRN47887.1"/>
    <property type="molecule type" value="Genomic_DNA"/>
</dbReference>
<name>A0A0R2H531_9FIRM</name>
<dbReference type="InterPro" id="IPR003445">
    <property type="entry name" value="Cat_transpt"/>
</dbReference>
<dbReference type="PANTHER" id="PTHR32024:SF1">
    <property type="entry name" value="KTR SYSTEM POTASSIUM UPTAKE PROTEIN B"/>
    <property type="match status" value="1"/>
</dbReference>
<feature type="transmembrane region" description="Helical" evidence="8">
    <location>
        <begin position="365"/>
        <end position="387"/>
    </location>
</feature>
<evidence type="ECO:0000256" key="1">
    <source>
        <dbReference type="ARBA" id="ARBA00004651"/>
    </source>
</evidence>
<keyword evidence="7 8" id="KW-0472">Membrane</keyword>
<feature type="transmembrane region" description="Helical" evidence="8">
    <location>
        <begin position="399"/>
        <end position="420"/>
    </location>
</feature>
<evidence type="ECO:0000313" key="9">
    <source>
        <dbReference type="EMBL" id="KRN47887.1"/>
    </source>
</evidence>
<keyword evidence="6" id="KW-0406">Ion transport</keyword>
<feature type="transmembrane region" description="Helical" evidence="8">
    <location>
        <begin position="78"/>
        <end position="102"/>
    </location>
</feature>
<dbReference type="PANTHER" id="PTHR32024">
    <property type="entry name" value="TRK SYSTEM POTASSIUM UPTAKE PROTEIN TRKG-RELATED"/>
    <property type="match status" value="1"/>
</dbReference>
<feature type="transmembrane region" description="Helical" evidence="8">
    <location>
        <begin position="248"/>
        <end position="267"/>
    </location>
</feature>
<sequence>MTIHPLAHRERKKTPMTPTKKIALSFLAVIIIGAILLSSPIANKGAVAPIIDNLFIAVSAVCVTGLAPITLIDTYNLFGQIVIMFLIQIGGLGFITFLYLVLHVSRRQISLKSKMVFTEALNQESFRKLPIILKTIFAYTFIVEGIAAILLSIVFVPEFGIVKGIYYGIWHAVSGFCNAGFDLLGSDSLIRYQNNALVNFIICAEIILGGIGFLVVRDLIDSFKKEKNKKTTFSLKRYIHSLTLHTKIVFIMTFTLLAGGTILFLLLEYNNPQTIGNMSWPWKIGTSFFQSTTTRTAGFATVSMLHLRSVTKILMCMLMFVGGSPASTAGGIKTVTFALVVMMLITVYKGQEEVIVFNRRVKKRIVLRAFSIFALGLTACIVATMILSISEGNKALADILMEVFSAFGTVGLSASVTPTLTVVGKMVIIVLMYMGRIGPISLMILFARKSQGHVSKEIRYPDEDVIVG</sequence>
<feature type="transmembrane region" description="Helical" evidence="8">
    <location>
        <begin position="313"/>
        <end position="345"/>
    </location>
</feature>
<proteinExistence type="predicted"/>
<comment type="subcellular location">
    <subcellularLocation>
        <location evidence="1">Cell membrane</location>
        <topology evidence="1">Multi-pass membrane protein</topology>
    </subcellularLocation>
</comment>
<keyword evidence="10" id="KW-1185">Reference proteome</keyword>
<feature type="transmembrane region" description="Helical" evidence="8">
    <location>
        <begin position="22"/>
        <end position="42"/>
    </location>
</feature>
<dbReference type="Proteomes" id="UP000051841">
    <property type="component" value="Unassembled WGS sequence"/>
</dbReference>
<feature type="transmembrane region" description="Helical" evidence="8">
    <location>
        <begin position="54"/>
        <end position="72"/>
    </location>
</feature>
<evidence type="ECO:0000256" key="2">
    <source>
        <dbReference type="ARBA" id="ARBA00022448"/>
    </source>
</evidence>
<comment type="caution">
    <text evidence="9">The sequence shown here is derived from an EMBL/GenBank/DDBJ whole genome shotgun (WGS) entry which is preliminary data.</text>
</comment>
<evidence type="ECO:0000313" key="10">
    <source>
        <dbReference type="Proteomes" id="UP000051841"/>
    </source>
</evidence>
<dbReference type="GO" id="GO:0030001">
    <property type="term" value="P:metal ion transport"/>
    <property type="evidence" value="ECO:0007669"/>
    <property type="project" value="UniProtKB-ARBA"/>
</dbReference>
<organism evidence="9 10">
    <name type="scientific">Kandleria vitulina DSM 20405</name>
    <dbReference type="NCBI Taxonomy" id="1410657"/>
    <lineage>
        <taxon>Bacteria</taxon>
        <taxon>Bacillati</taxon>
        <taxon>Bacillota</taxon>
        <taxon>Erysipelotrichia</taxon>
        <taxon>Erysipelotrichales</taxon>
        <taxon>Coprobacillaceae</taxon>
        <taxon>Kandleria</taxon>
    </lineage>
</organism>
<dbReference type="Pfam" id="PF02386">
    <property type="entry name" value="TrkH"/>
    <property type="match status" value="1"/>
</dbReference>
<dbReference type="AlphaFoldDB" id="A0A0R2H531"/>
<evidence type="ECO:0000256" key="6">
    <source>
        <dbReference type="ARBA" id="ARBA00023065"/>
    </source>
</evidence>
<feature type="transmembrane region" description="Helical" evidence="8">
    <location>
        <begin position="196"/>
        <end position="216"/>
    </location>
</feature>
<evidence type="ECO:0000256" key="7">
    <source>
        <dbReference type="ARBA" id="ARBA00023136"/>
    </source>
</evidence>
<evidence type="ECO:0000256" key="8">
    <source>
        <dbReference type="SAM" id="Phobius"/>
    </source>
</evidence>
<feature type="transmembrane region" description="Helical" evidence="8">
    <location>
        <begin position="165"/>
        <end position="184"/>
    </location>
</feature>
<protein>
    <submittedName>
        <fullName evidence="9">Potassium transporter ATPase</fullName>
    </submittedName>
</protein>
<gene>
    <name evidence="9" type="ORF">IV49_GL001299</name>
</gene>
<evidence type="ECO:0000256" key="4">
    <source>
        <dbReference type="ARBA" id="ARBA00022692"/>
    </source>
</evidence>
<evidence type="ECO:0000256" key="3">
    <source>
        <dbReference type="ARBA" id="ARBA00022475"/>
    </source>
</evidence>
<keyword evidence="4 8" id="KW-0812">Transmembrane</keyword>
<keyword evidence="5 8" id="KW-1133">Transmembrane helix</keyword>
<dbReference type="GO" id="GO:0005886">
    <property type="term" value="C:plasma membrane"/>
    <property type="evidence" value="ECO:0007669"/>
    <property type="project" value="UniProtKB-SubCell"/>
</dbReference>
<evidence type="ECO:0000256" key="5">
    <source>
        <dbReference type="ARBA" id="ARBA00022989"/>
    </source>
</evidence>
<keyword evidence="3" id="KW-1003">Cell membrane</keyword>